<keyword evidence="1" id="KW-0560">Oxidoreductase</keyword>
<evidence type="ECO:0000256" key="1">
    <source>
        <dbReference type="ARBA" id="ARBA00023002"/>
    </source>
</evidence>
<feature type="active site" description="Proton donor" evidence="2">
    <location>
        <position position="67"/>
    </location>
</feature>
<dbReference type="InterPro" id="IPR036812">
    <property type="entry name" value="NAD(P)_OxRdtase_dom_sf"/>
</dbReference>
<dbReference type="GO" id="GO:0016652">
    <property type="term" value="F:oxidoreductase activity, acting on NAD(P)H as acceptor"/>
    <property type="evidence" value="ECO:0007669"/>
    <property type="project" value="InterPro"/>
</dbReference>
<dbReference type="InterPro" id="IPR023210">
    <property type="entry name" value="NADP_OxRdtase_dom"/>
</dbReference>
<dbReference type="CDD" id="cd19120">
    <property type="entry name" value="AKR_AKR3C2-3"/>
    <property type="match status" value="1"/>
</dbReference>
<dbReference type="PRINTS" id="PR00069">
    <property type="entry name" value="ALDKETRDTASE"/>
</dbReference>
<evidence type="ECO:0000256" key="3">
    <source>
        <dbReference type="PIRSR" id="PIRSR000097-2"/>
    </source>
</evidence>
<dbReference type="GO" id="GO:0016616">
    <property type="term" value="F:oxidoreductase activity, acting on the CH-OH group of donors, NAD or NADP as acceptor"/>
    <property type="evidence" value="ECO:0007669"/>
    <property type="project" value="UniProtKB-ARBA"/>
</dbReference>
<protein>
    <submittedName>
        <fullName evidence="6">LAFE_0F17854g1_1</fullName>
    </submittedName>
</protein>
<dbReference type="InterPro" id="IPR044494">
    <property type="entry name" value="AKR3C2/3"/>
</dbReference>
<dbReference type="PIRSF" id="PIRSF000097">
    <property type="entry name" value="AKR"/>
    <property type="match status" value="1"/>
</dbReference>
<accession>A0A1G4MGJ4</accession>
<gene>
    <name evidence="6" type="ORF">LAFE_0F17854G</name>
</gene>
<dbReference type="Proteomes" id="UP000190831">
    <property type="component" value="Chromosome F"/>
</dbReference>
<name>A0A1G4MGJ4_LACFM</name>
<organism evidence="6 7">
    <name type="scientific">Lachancea fermentati</name>
    <name type="common">Zygosaccharomyces fermentati</name>
    <dbReference type="NCBI Taxonomy" id="4955"/>
    <lineage>
        <taxon>Eukaryota</taxon>
        <taxon>Fungi</taxon>
        <taxon>Dikarya</taxon>
        <taxon>Ascomycota</taxon>
        <taxon>Saccharomycotina</taxon>
        <taxon>Saccharomycetes</taxon>
        <taxon>Saccharomycetales</taxon>
        <taxon>Saccharomycetaceae</taxon>
        <taxon>Lachancea</taxon>
    </lineage>
</organism>
<evidence type="ECO:0000259" key="5">
    <source>
        <dbReference type="Pfam" id="PF00248"/>
    </source>
</evidence>
<feature type="site" description="Lowers pKa of active site Tyr" evidence="4">
    <location>
        <position position="92"/>
    </location>
</feature>
<evidence type="ECO:0000256" key="4">
    <source>
        <dbReference type="PIRSR" id="PIRSR000097-3"/>
    </source>
</evidence>
<dbReference type="STRING" id="4955.A0A1G4MGJ4"/>
<dbReference type="PROSITE" id="PS00062">
    <property type="entry name" value="ALDOKETO_REDUCTASE_2"/>
    <property type="match status" value="1"/>
</dbReference>
<dbReference type="Pfam" id="PF00248">
    <property type="entry name" value="Aldo_ket_red"/>
    <property type="match status" value="1"/>
</dbReference>
<dbReference type="OMA" id="DIALRWC"/>
<dbReference type="FunFam" id="3.20.20.100:FF:000002">
    <property type="entry name" value="2,5-diketo-D-gluconic acid reductase A"/>
    <property type="match status" value="1"/>
</dbReference>
<dbReference type="AlphaFoldDB" id="A0A1G4MGJ4"/>
<evidence type="ECO:0000256" key="2">
    <source>
        <dbReference type="PIRSR" id="PIRSR000097-1"/>
    </source>
</evidence>
<feature type="binding site" evidence="3">
    <location>
        <position position="128"/>
    </location>
    <ligand>
        <name>substrate</name>
    </ligand>
</feature>
<evidence type="ECO:0000313" key="7">
    <source>
        <dbReference type="Proteomes" id="UP000190831"/>
    </source>
</evidence>
<sequence>MTRPTIPTYKIKRTGCEIPIIGFGSGTKWRIAKTTGENKDQFMDELTKQIVSAVDCGFNHIDTADVYRTHQEVGSGLDECCLPRNKLWVTDKYHANSSTLLNSKGPRHSLEMSLQKLHLTYIDLYLIHSPEVTLEKAGIDLKEAWRQMEELYEIGLAKNIGVSNFDVPSLQYILTFAKYPPMVNQIEFNPYLQQQSPGIIEYCKRNDILIEAYSPLVPLTGGRPGPLCDVLPALSRKYGKSEMQILLRWAIQNNVVVLTTSSRKERLEESLAIFDFELSPEDFNQITRVGRQKIFRGFFGRMYSKYDNDLYKDLK</sequence>
<dbReference type="SUPFAM" id="SSF51430">
    <property type="entry name" value="NAD(P)-linked oxidoreductase"/>
    <property type="match status" value="1"/>
</dbReference>
<reference evidence="7" key="1">
    <citation type="submission" date="2016-03" db="EMBL/GenBank/DDBJ databases">
        <authorList>
            <person name="Devillers H."/>
        </authorList>
    </citation>
    <scope>NUCLEOTIDE SEQUENCE [LARGE SCALE GENOMIC DNA]</scope>
</reference>
<feature type="domain" description="NADP-dependent oxidoreductase" evidence="5">
    <location>
        <begin position="39"/>
        <end position="289"/>
    </location>
</feature>
<dbReference type="Gene3D" id="3.20.20.100">
    <property type="entry name" value="NADP-dependent oxidoreductase domain"/>
    <property type="match status" value="1"/>
</dbReference>
<dbReference type="PANTHER" id="PTHR11732">
    <property type="entry name" value="ALDO/KETO REDUCTASE"/>
    <property type="match status" value="1"/>
</dbReference>
<dbReference type="EMBL" id="LT598490">
    <property type="protein sequence ID" value="SCW02950.1"/>
    <property type="molecule type" value="Genomic_DNA"/>
</dbReference>
<dbReference type="InterPro" id="IPR018170">
    <property type="entry name" value="Aldo/ket_reductase_CS"/>
</dbReference>
<keyword evidence="7" id="KW-1185">Reference proteome</keyword>
<dbReference type="InterPro" id="IPR020471">
    <property type="entry name" value="AKR"/>
</dbReference>
<dbReference type="OrthoDB" id="416253at2759"/>
<proteinExistence type="predicted"/>
<evidence type="ECO:0000313" key="6">
    <source>
        <dbReference type="EMBL" id="SCW02950.1"/>
    </source>
</evidence>